<reference evidence="2 3" key="1">
    <citation type="journal article" date="2016" name="Sci. Rep.">
        <title>The Dendrobium catenatum Lindl. genome sequence provides insights into polysaccharide synthase, floral development and adaptive evolution.</title>
        <authorList>
            <person name="Zhang G.Q."/>
            <person name="Xu Q."/>
            <person name="Bian C."/>
            <person name="Tsai W.C."/>
            <person name="Yeh C.M."/>
            <person name="Liu K.W."/>
            <person name="Yoshida K."/>
            <person name="Zhang L.S."/>
            <person name="Chang S.B."/>
            <person name="Chen F."/>
            <person name="Shi Y."/>
            <person name="Su Y.Y."/>
            <person name="Zhang Y.Q."/>
            <person name="Chen L.J."/>
            <person name="Yin Y."/>
            <person name="Lin M."/>
            <person name="Huang H."/>
            <person name="Deng H."/>
            <person name="Wang Z.W."/>
            <person name="Zhu S.L."/>
            <person name="Zhao X."/>
            <person name="Deng C."/>
            <person name="Niu S.C."/>
            <person name="Huang J."/>
            <person name="Wang M."/>
            <person name="Liu G.H."/>
            <person name="Yang H.J."/>
            <person name="Xiao X.J."/>
            <person name="Hsiao Y.Y."/>
            <person name="Wu W.L."/>
            <person name="Chen Y.Y."/>
            <person name="Mitsuda N."/>
            <person name="Ohme-Takagi M."/>
            <person name="Luo Y.B."/>
            <person name="Van de Peer Y."/>
            <person name="Liu Z.J."/>
        </authorList>
    </citation>
    <scope>NUCLEOTIDE SEQUENCE [LARGE SCALE GENOMIC DNA]</scope>
    <source>
        <tissue evidence="2">The whole plant</tissue>
    </source>
</reference>
<sequence length="307" mass="34406">MEDRRSSGRAIIGGARNVSSSPPAFGDDRSMVFPCLTAMAISENNHMVAIMGNEDDVILDSLLRKSTEVNEPTLDFGKLFTPCYEYGQASIELFSFSIANMGVVEFLVLTSSSQHIRQLSVPALTSSPRHMRRVLVEYSLSSSYDIGRCARDPKTPILPPPLLFSDQARKLMPPSLPSSWSAQARGAEVPLYPSLLYSYEARPKLYPEFPLFGSQETRQLVYPLFVASSVRASKRSRTALISCGEHRTSTTGKMPITGGSNWQYEPPENRRQHKPPVQNRRYKTAGTCFLHDFFRRLEYRRKAAGNT</sequence>
<evidence type="ECO:0000313" key="3">
    <source>
        <dbReference type="Proteomes" id="UP000233837"/>
    </source>
</evidence>
<protein>
    <submittedName>
        <fullName evidence="2">Uncharacterized protein</fullName>
    </submittedName>
</protein>
<proteinExistence type="predicted"/>
<name>A0A2I0VNU5_9ASPA</name>
<dbReference type="AlphaFoldDB" id="A0A2I0VNU5"/>
<dbReference type="Proteomes" id="UP000233837">
    <property type="component" value="Unassembled WGS sequence"/>
</dbReference>
<evidence type="ECO:0000256" key="1">
    <source>
        <dbReference type="SAM" id="MobiDB-lite"/>
    </source>
</evidence>
<dbReference type="EMBL" id="KZ503378">
    <property type="protein sequence ID" value="PKU65086.1"/>
    <property type="molecule type" value="Genomic_DNA"/>
</dbReference>
<feature type="region of interest" description="Disordered" evidence="1">
    <location>
        <begin position="247"/>
        <end position="281"/>
    </location>
</feature>
<gene>
    <name evidence="2" type="ORF">MA16_Dca004701</name>
</gene>
<organism evidence="2 3">
    <name type="scientific">Dendrobium catenatum</name>
    <dbReference type="NCBI Taxonomy" id="906689"/>
    <lineage>
        <taxon>Eukaryota</taxon>
        <taxon>Viridiplantae</taxon>
        <taxon>Streptophyta</taxon>
        <taxon>Embryophyta</taxon>
        <taxon>Tracheophyta</taxon>
        <taxon>Spermatophyta</taxon>
        <taxon>Magnoliopsida</taxon>
        <taxon>Liliopsida</taxon>
        <taxon>Asparagales</taxon>
        <taxon>Orchidaceae</taxon>
        <taxon>Epidendroideae</taxon>
        <taxon>Malaxideae</taxon>
        <taxon>Dendrobiinae</taxon>
        <taxon>Dendrobium</taxon>
    </lineage>
</organism>
<accession>A0A2I0VNU5</accession>
<reference evidence="2 3" key="2">
    <citation type="journal article" date="2017" name="Nature">
        <title>The Apostasia genome and the evolution of orchids.</title>
        <authorList>
            <person name="Zhang G.Q."/>
            <person name="Liu K.W."/>
            <person name="Li Z."/>
            <person name="Lohaus R."/>
            <person name="Hsiao Y.Y."/>
            <person name="Niu S.C."/>
            <person name="Wang J.Y."/>
            <person name="Lin Y.C."/>
            <person name="Xu Q."/>
            <person name="Chen L.J."/>
            <person name="Yoshida K."/>
            <person name="Fujiwara S."/>
            <person name="Wang Z.W."/>
            <person name="Zhang Y.Q."/>
            <person name="Mitsuda N."/>
            <person name="Wang M."/>
            <person name="Liu G.H."/>
            <person name="Pecoraro L."/>
            <person name="Huang H.X."/>
            <person name="Xiao X.J."/>
            <person name="Lin M."/>
            <person name="Wu X.Y."/>
            <person name="Wu W.L."/>
            <person name="Chen Y.Y."/>
            <person name="Chang S.B."/>
            <person name="Sakamoto S."/>
            <person name="Ohme-Takagi M."/>
            <person name="Yagi M."/>
            <person name="Zeng S.J."/>
            <person name="Shen C.Y."/>
            <person name="Yeh C.M."/>
            <person name="Luo Y.B."/>
            <person name="Tsai W.C."/>
            <person name="Van de Peer Y."/>
            <person name="Liu Z.J."/>
        </authorList>
    </citation>
    <scope>NUCLEOTIDE SEQUENCE [LARGE SCALE GENOMIC DNA]</scope>
    <source>
        <tissue evidence="2">The whole plant</tissue>
    </source>
</reference>
<keyword evidence="3" id="KW-1185">Reference proteome</keyword>
<evidence type="ECO:0000313" key="2">
    <source>
        <dbReference type="EMBL" id="PKU65086.1"/>
    </source>
</evidence>